<feature type="region of interest" description="Disordered" evidence="1">
    <location>
        <begin position="52"/>
        <end position="77"/>
    </location>
</feature>
<gene>
    <name evidence="2" type="ORF">CDAR_236001</name>
</gene>
<reference evidence="2 3" key="1">
    <citation type="submission" date="2021-06" db="EMBL/GenBank/DDBJ databases">
        <title>Caerostris darwini draft genome.</title>
        <authorList>
            <person name="Kono N."/>
            <person name="Arakawa K."/>
        </authorList>
    </citation>
    <scope>NUCLEOTIDE SEQUENCE [LARGE SCALE GENOMIC DNA]</scope>
</reference>
<name>A0AAV4UFY9_9ARAC</name>
<dbReference type="AlphaFoldDB" id="A0AAV4UFY9"/>
<comment type="caution">
    <text evidence="2">The sequence shown here is derived from an EMBL/GenBank/DDBJ whole genome shotgun (WGS) entry which is preliminary data.</text>
</comment>
<evidence type="ECO:0000313" key="2">
    <source>
        <dbReference type="EMBL" id="GIY56741.1"/>
    </source>
</evidence>
<protein>
    <submittedName>
        <fullName evidence="2">Uncharacterized protein</fullName>
    </submittedName>
</protein>
<sequence>MGPDSPSFREGVPLMDSGHETPSDLFAAGRKELKRERGRGGDVLFAVKPTFAGVGGTQGADRGPGGGRIPSLSPPPSLNERVCRPGDGQQVLALCPFPGDGRRCFRIPP</sequence>
<feature type="region of interest" description="Disordered" evidence="1">
    <location>
        <begin position="1"/>
        <end position="23"/>
    </location>
</feature>
<accession>A0AAV4UFY9</accession>
<dbReference type="Proteomes" id="UP001054837">
    <property type="component" value="Unassembled WGS sequence"/>
</dbReference>
<organism evidence="2 3">
    <name type="scientific">Caerostris darwini</name>
    <dbReference type="NCBI Taxonomy" id="1538125"/>
    <lineage>
        <taxon>Eukaryota</taxon>
        <taxon>Metazoa</taxon>
        <taxon>Ecdysozoa</taxon>
        <taxon>Arthropoda</taxon>
        <taxon>Chelicerata</taxon>
        <taxon>Arachnida</taxon>
        <taxon>Araneae</taxon>
        <taxon>Araneomorphae</taxon>
        <taxon>Entelegynae</taxon>
        <taxon>Araneoidea</taxon>
        <taxon>Araneidae</taxon>
        <taxon>Caerostris</taxon>
    </lineage>
</organism>
<evidence type="ECO:0000256" key="1">
    <source>
        <dbReference type="SAM" id="MobiDB-lite"/>
    </source>
</evidence>
<dbReference type="EMBL" id="BPLQ01011220">
    <property type="protein sequence ID" value="GIY56741.1"/>
    <property type="molecule type" value="Genomic_DNA"/>
</dbReference>
<feature type="compositionally biased region" description="Gly residues" evidence="1">
    <location>
        <begin position="53"/>
        <end position="68"/>
    </location>
</feature>
<keyword evidence="3" id="KW-1185">Reference proteome</keyword>
<proteinExistence type="predicted"/>
<evidence type="ECO:0000313" key="3">
    <source>
        <dbReference type="Proteomes" id="UP001054837"/>
    </source>
</evidence>